<feature type="non-terminal residue" evidence="2">
    <location>
        <position position="1"/>
    </location>
</feature>
<sequence length="179" mass="18767">GPPPRAHPGLAHGSPRSPARGFAIPRVVPLVSGRRLRDGTGGHRVGGFCGDRRGAARRRAVGGGGARAHARPAHARRAARPDLDRDVPRPRRGDLRPGPVDLRPGPPGRGPGRRGRAPARSLAGCGRSRRPARRHARLDPRRAHPRAPTVGGRAGADGAHASAALERRSRGSRSATSHV</sequence>
<dbReference type="EMBL" id="CADCVU010000060">
    <property type="protein sequence ID" value="CAA9489629.1"/>
    <property type="molecule type" value="Genomic_DNA"/>
</dbReference>
<name>A0A6J4S9G9_9ACTN</name>
<organism evidence="2">
    <name type="scientific">uncultured Solirubrobacterales bacterium</name>
    <dbReference type="NCBI Taxonomy" id="768556"/>
    <lineage>
        <taxon>Bacteria</taxon>
        <taxon>Bacillati</taxon>
        <taxon>Actinomycetota</taxon>
        <taxon>Thermoleophilia</taxon>
        <taxon>Solirubrobacterales</taxon>
        <taxon>environmental samples</taxon>
    </lineage>
</organism>
<feature type="compositionally biased region" description="Basic residues" evidence="1">
    <location>
        <begin position="127"/>
        <end position="136"/>
    </location>
</feature>
<dbReference type="AlphaFoldDB" id="A0A6J4S9G9"/>
<proteinExistence type="predicted"/>
<feature type="non-terminal residue" evidence="2">
    <location>
        <position position="179"/>
    </location>
</feature>
<accession>A0A6J4S9G9</accession>
<gene>
    <name evidence="2" type="ORF">AVDCRST_MAG45-667</name>
</gene>
<protein>
    <submittedName>
        <fullName evidence="2">Uncharacterized protein</fullName>
    </submittedName>
</protein>
<feature type="compositionally biased region" description="Basic residues" evidence="1">
    <location>
        <begin position="68"/>
        <end position="78"/>
    </location>
</feature>
<reference evidence="2" key="1">
    <citation type="submission" date="2020-02" db="EMBL/GenBank/DDBJ databases">
        <authorList>
            <person name="Meier V. D."/>
        </authorList>
    </citation>
    <scope>NUCLEOTIDE SEQUENCE</scope>
    <source>
        <strain evidence="2">AVDCRST_MAG45</strain>
    </source>
</reference>
<feature type="region of interest" description="Disordered" evidence="1">
    <location>
        <begin position="1"/>
        <end position="179"/>
    </location>
</feature>
<evidence type="ECO:0000256" key="1">
    <source>
        <dbReference type="SAM" id="MobiDB-lite"/>
    </source>
</evidence>
<feature type="compositionally biased region" description="Basic and acidic residues" evidence="1">
    <location>
        <begin position="79"/>
        <end position="95"/>
    </location>
</feature>
<evidence type="ECO:0000313" key="2">
    <source>
        <dbReference type="EMBL" id="CAA9489629.1"/>
    </source>
</evidence>